<dbReference type="SUPFAM" id="SSF51445">
    <property type="entry name" value="(Trans)glycosidases"/>
    <property type="match status" value="1"/>
</dbReference>
<keyword evidence="5" id="KW-0325">Glycoprotein</keyword>
<evidence type="ECO:0000256" key="4">
    <source>
        <dbReference type="ARBA" id="ARBA00022801"/>
    </source>
</evidence>
<dbReference type="SMART" id="SM01217">
    <property type="entry name" value="Fn3_like"/>
    <property type="match status" value="1"/>
</dbReference>
<dbReference type="AlphaFoldDB" id="A0A2T2NYD4"/>
<dbReference type="EMBL" id="KZ678132">
    <property type="protein sequence ID" value="PSN70286.1"/>
    <property type="molecule type" value="Genomic_DNA"/>
</dbReference>
<dbReference type="InterPro" id="IPR036881">
    <property type="entry name" value="Glyco_hydro_3_C_sf"/>
</dbReference>
<dbReference type="EC" id="3.2.1.21" evidence="9"/>
<dbReference type="GO" id="GO:0008422">
    <property type="term" value="F:beta-glucosidase activity"/>
    <property type="evidence" value="ECO:0007669"/>
    <property type="project" value="UniProtKB-EC"/>
</dbReference>
<dbReference type="InterPro" id="IPR050288">
    <property type="entry name" value="Cellulose_deg_GH3"/>
</dbReference>
<protein>
    <recommendedName>
        <fullName evidence="9">beta-glucosidase</fullName>
        <ecNumber evidence="9">3.2.1.21</ecNumber>
    </recommendedName>
</protein>
<gene>
    <name evidence="11" type="ORF">BS50DRAFT_548294</name>
</gene>
<dbReference type="OrthoDB" id="47059at2759"/>
<evidence type="ECO:0000259" key="10">
    <source>
        <dbReference type="PROSITE" id="PS51820"/>
    </source>
</evidence>
<organism evidence="11 12">
    <name type="scientific">Corynespora cassiicola Philippines</name>
    <dbReference type="NCBI Taxonomy" id="1448308"/>
    <lineage>
        <taxon>Eukaryota</taxon>
        <taxon>Fungi</taxon>
        <taxon>Dikarya</taxon>
        <taxon>Ascomycota</taxon>
        <taxon>Pezizomycotina</taxon>
        <taxon>Dothideomycetes</taxon>
        <taxon>Pleosporomycetidae</taxon>
        <taxon>Pleosporales</taxon>
        <taxon>Corynesporascaceae</taxon>
        <taxon>Corynespora</taxon>
    </lineage>
</organism>
<name>A0A2T2NYD4_CORCC</name>
<dbReference type="InterPro" id="IPR002772">
    <property type="entry name" value="Glyco_hydro_3_C"/>
</dbReference>
<evidence type="ECO:0000256" key="9">
    <source>
        <dbReference type="RuleBase" id="RU361161"/>
    </source>
</evidence>
<feature type="domain" description="PA14" evidence="10">
    <location>
        <begin position="394"/>
        <end position="553"/>
    </location>
</feature>
<dbReference type="PROSITE" id="PS00775">
    <property type="entry name" value="GLYCOSYL_HYDROL_F3"/>
    <property type="match status" value="1"/>
</dbReference>
<accession>A0A2T2NYD4</accession>
<reference evidence="11 12" key="1">
    <citation type="journal article" date="2018" name="Front. Microbiol.">
        <title>Genome-Wide Analysis of Corynespora cassiicola Leaf Fall Disease Putative Effectors.</title>
        <authorList>
            <person name="Lopez D."/>
            <person name="Ribeiro S."/>
            <person name="Label P."/>
            <person name="Fumanal B."/>
            <person name="Venisse J.S."/>
            <person name="Kohler A."/>
            <person name="de Oliveira R.R."/>
            <person name="Labutti K."/>
            <person name="Lipzen A."/>
            <person name="Lail K."/>
            <person name="Bauer D."/>
            <person name="Ohm R.A."/>
            <person name="Barry K.W."/>
            <person name="Spatafora J."/>
            <person name="Grigoriev I.V."/>
            <person name="Martin F.M."/>
            <person name="Pujade-Renaud V."/>
        </authorList>
    </citation>
    <scope>NUCLEOTIDE SEQUENCE [LARGE SCALE GENOMIC DNA]</scope>
    <source>
        <strain evidence="11 12">Philippines</strain>
    </source>
</reference>
<dbReference type="Pfam" id="PF14310">
    <property type="entry name" value="Fn3-like"/>
    <property type="match status" value="1"/>
</dbReference>
<dbReference type="UniPathway" id="UPA00696"/>
<keyword evidence="6 9" id="KW-0119">Carbohydrate metabolism</keyword>
<dbReference type="Gene3D" id="2.60.40.10">
    <property type="entry name" value="Immunoglobulins"/>
    <property type="match status" value="1"/>
</dbReference>
<dbReference type="Pfam" id="PF07691">
    <property type="entry name" value="PA14"/>
    <property type="match status" value="1"/>
</dbReference>
<evidence type="ECO:0000256" key="6">
    <source>
        <dbReference type="ARBA" id="ARBA00023277"/>
    </source>
</evidence>
<proteinExistence type="inferred from homology"/>
<dbReference type="FunFam" id="2.60.40.10:FF:000495">
    <property type="entry name" value="Periplasmic beta-glucosidase"/>
    <property type="match status" value="1"/>
</dbReference>
<sequence>MADIDVEDVLSKLSLTEKCNLLSGGSFWRTHAIPRLSIPSLCITDGADAVRGSRFFNSTPSICLPCGSALAATWNTSLMQRLGALMGDECRAKKAHVLLSPTINIPRSPLAGRIHECYGEDPYLAGMLAGFFIRGVQEEGVVATVKHFVCNDQEQGIFAMDCVVSERALREIYLRPFELAIELGQPGAVMTAYNKVNGTHVTESVDLLRDLLRGEWKYQGLVMSDWFGMYGIRGAVEAGVDLEMPGPGQWRGKQLAHAVAARKIDIEVVDDRVRAVLNLVKRATAAGIEGTDEETLDRPEDRALLREAATESIVLMKNDDNVLPFDPSKPIAVIGPNAKVAAYRGGRVAHLRPYHTVAPFEAIKDKSTAEVLFSQGLYNHWELPLLGAQMRTSSGKVGYDMYIYSGPPGSTEPRKRLDHYELLNSCGFFFNYPDKNLRRWSIDIEGTFTPDTSGLFDFGVSVQGTASLYVDGELVVDNTTNQKKADGFFRNGTIEEVGSMHVEAEKTYQILCRWNSPETSALLENDEQTFKPGNIRLGGCHRLDTDEAIAAAAQLAAEVDQVVVLAGFIGEWESEGNDRKTMELPPNTDGLISKVLQANPSAAICISSGGPYCMPWVNEAKALLQVWYGGNETGHAISDVLYGIKNPSGKLPITFPIRLQDNPAFLCSHADYNQVLYADDIYVGYRFYDTVDRETLFPFGHGLSYTQFEMGNIEAFVEGDVLLVSCTVKNVGSRDGVETVQVYISQSSPSIRCAAKQLKGFEKVGVRAGETERVTLRLDLWNATAFWNVDKHQWVREQGDYNVMIGCSSRGRFGHALFSLPSTEKRVSGK</sequence>
<dbReference type="Gene3D" id="3.20.20.300">
    <property type="entry name" value="Glycoside hydrolase, family 3, N-terminal domain"/>
    <property type="match status" value="1"/>
</dbReference>
<evidence type="ECO:0000256" key="1">
    <source>
        <dbReference type="ARBA" id="ARBA00000448"/>
    </source>
</evidence>
<dbReference type="InterPro" id="IPR037524">
    <property type="entry name" value="PA14/GLEYA"/>
</dbReference>
<keyword evidence="7 9" id="KW-0326">Glycosidase</keyword>
<evidence type="ECO:0000256" key="8">
    <source>
        <dbReference type="ARBA" id="ARBA00023326"/>
    </source>
</evidence>
<evidence type="ECO:0000256" key="7">
    <source>
        <dbReference type="ARBA" id="ARBA00023295"/>
    </source>
</evidence>
<evidence type="ECO:0000256" key="3">
    <source>
        <dbReference type="ARBA" id="ARBA00005336"/>
    </source>
</evidence>
<evidence type="ECO:0000256" key="5">
    <source>
        <dbReference type="ARBA" id="ARBA00023180"/>
    </source>
</evidence>
<dbReference type="SUPFAM" id="SSF52279">
    <property type="entry name" value="Beta-D-glucan exohydrolase, C-terminal domain"/>
    <property type="match status" value="1"/>
</dbReference>
<comment type="catalytic activity">
    <reaction evidence="1 9">
        <text>Hydrolysis of terminal, non-reducing beta-D-glucosyl residues with release of beta-D-glucose.</text>
        <dbReference type="EC" id="3.2.1.21"/>
    </reaction>
</comment>
<dbReference type="InterPro" id="IPR026891">
    <property type="entry name" value="Fn3-like"/>
</dbReference>
<dbReference type="InterPro" id="IPR019800">
    <property type="entry name" value="Glyco_hydro_3_AS"/>
</dbReference>
<keyword evidence="4 9" id="KW-0378">Hydrolase</keyword>
<dbReference type="PANTHER" id="PTHR42715">
    <property type="entry name" value="BETA-GLUCOSIDASE"/>
    <property type="match status" value="1"/>
</dbReference>
<dbReference type="Gene3D" id="3.40.50.1700">
    <property type="entry name" value="Glycoside hydrolase family 3 C-terminal domain"/>
    <property type="match status" value="1"/>
</dbReference>
<dbReference type="InterPro" id="IPR013783">
    <property type="entry name" value="Ig-like_fold"/>
</dbReference>
<dbReference type="PROSITE" id="PS51820">
    <property type="entry name" value="PA14"/>
    <property type="match status" value="1"/>
</dbReference>
<dbReference type="InterPro" id="IPR001764">
    <property type="entry name" value="Glyco_hydro_3_N"/>
</dbReference>
<evidence type="ECO:0000256" key="2">
    <source>
        <dbReference type="ARBA" id="ARBA00004987"/>
    </source>
</evidence>
<dbReference type="Pfam" id="PF00933">
    <property type="entry name" value="Glyco_hydro_3"/>
    <property type="match status" value="1"/>
</dbReference>
<dbReference type="PRINTS" id="PR00133">
    <property type="entry name" value="GLHYDRLASE3"/>
</dbReference>
<dbReference type="Pfam" id="PF01915">
    <property type="entry name" value="Glyco_hydro_3_C"/>
    <property type="match status" value="1"/>
</dbReference>
<evidence type="ECO:0000313" key="11">
    <source>
        <dbReference type="EMBL" id="PSN70286.1"/>
    </source>
</evidence>
<keyword evidence="12" id="KW-1185">Reference proteome</keyword>
<dbReference type="InterPro" id="IPR017853">
    <property type="entry name" value="GH"/>
</dbReference>
<dbReference type="STRING" id="1448308.A0A2T2NYD4"/>
<dbReference type="InterPro" id="IPR011658">
    <property type="entry name" value="PA14_dom"/>
</dbReference>
<dbReference type="PANTHER" id="PTHR42715:SF27">
    <property type="entry name" value="BETA-GLUCOSIDASE-RELATED"/>
    <property type="match status" value="1"/>
</dbReference>
<dbReference type="SMART" id="SM00758">
    <property type="entry name" value="PA14"/>
    <property type="match status" value="1"/>
</dbReference>
<evidence type="ECO:0000313" key="12">
    <source>
        <dbReference type="Proteomes" id="UP000240883"/>
    </source>
</evidence>
<comment type="similarity">
    <text evidence="3 9">Belongs to the glycosyl hydrolase 3 family.</text>
</comment>
<dbReference type="Gene3D" id="2.60.120.260">
    <property type="entry name" value="Galactose-binding domain-like"/>
    <property type="match status" value="1"/>
</dbReference>
<dbReference type="Proteomes" id="UP000240883">
    <property type="component" value="Unassembled WGS sequence"/>
</dbReference>
<dbReference type="GO" id="GO:0030245">
    <property type="term" value="P:cellulose catabolic process"/>
    <property type="evidence" value="ECO:0007669"/>
    <property type="project" value="UniProtKB-UniPathway"/>
</dbReference>
<dbReference type="InterPro" id="IPR036962">
    <property type="entry name" value="Glyco_hydro_3_N_sf"/>
</dbReference>
<comment type="pathway">
    <text evidence="2 9">Glycan metabolism; cellulose degradation.</text>
</comment>
<keyword evidence="8 9" id="KW-0624">Polysaccharide degradation</keyword>